<dbReference type="Proteomes" id="UP000826234">
    <property type="component" value="Unassembled WGS sequence"/>
</dbReference>
<keyword evidence="9" id="KW-1185">Reference proteome</keyword>
<evidence type="ECO:0000259" key="7">
    <source>
        <dbReference type="PROSITE" id="PS01225"/>
    </source>
</evidence>
<protein>
    <recommendedName>
        <fullName evidence="7">CTCK domain-containing protein</fullName>
    </recommendedName>
</protein>
<dbReference type="Pfam" id="PF00007">
    <property type="entry name" value="Cys_knot"/>
    <property type="match status" value="1"/>
</dbReference>
<feature type="compositionally biased region" description="Polar residues" evidence="6">
    <location>
        <begin position="176"/>
        <end position="186"/>
    </location>
</feature>
<feature type="compositionally biased region" description="Basic and acidic residues" evidence="6">
    <location>
        <begin position="276"/>
        <end position="298"/>
    </location>
</feature>
<reference evidence="8 9" key="1">
    <citation type="journal article" date="2022" name="Gigascience">
        <title>A chromosome-level genome assembly and annotation of the desert horned lizard, Phrynosoma platyrhinos, provides insight into chromosomal rearrangements among reptiles.</title>
        <authorList>
            <person name="Koochekian N."/>
            <person name="Ascanio A."/>
            <person name="Farleigh K."/>
            <person name="Card D.C."/>
            <person name="Schield D.R."/>
            <person name="Castoe T.A."/>
            <person name="Jezkova T."/>
        </authorList>
    </citation>
    <scope>NUCLEOTIDE SEQUENCE [LARGE SCALE GENOMIC DNA]</scope>
    <source>
        <strain evidence="8">NK-2021</strain>
    </source>
</reference>
<name>A0ABQ7SGN1_PHRPL</name>
<sequence length="557" mass="61161">MTTHMVGTGRKEEEKTSGFIGSTSQTLQTKSFTKGASGTVGWNTGVPGNATEHVESLTKTTTAMVGHDKSSTGVSPSMHITSNAIKWNTGVTRRPTEHVVLRRSTEGRESATAQTDGHDKSYTAVSSRTRRSITASLVKQNTEYKKTTERTAVRSSTESKKVTTEFDKPYTEVPAGTTTDSSSNSVTWNKDVTKHLRVQSSTESTERVTRQAKQNTVGPWGTVVRFGEALKLKTDATTVSTTATTSAITTHMSSTGVSPSTSRSLINQNTEYKKTTERTAVRSSTESKKATTKFDKPYNEVPAGTTTDSSSNSVTWNKDVTKHLRVQSSTESTERVTRQAKQNTVGPWGTVVGVTKRNGGSESTANLSKTQKWMDKWRYSTGPLRERGSTVLVTTKDNGIPVTEYTEVYTGCPEIPEPTSCRFKSKYYKIGETFKDPDNPCLNYTCTNDGFTTEVEECIGQKWCQNVCVNHCRPVPMPIKIKINGCSETIMMAMCTGECPKSLIYGEVDRLLLNKCSCCQATGHVYRNIPIICRTGKVEVYTYKHVVSCSCQNCKSP</sequence>
<evidence type="ECO:0000313" key="9">
    <source>
        <dbReference type="Proteomes" id="UP000826234"/>
    </source>
</evidence>
<gene>
    <name evidence="8" type="ORF">JD844_027664</name>
</gene>
<feature type="disulfide bond" evidence="5">
    <location>
        <begin position="495"/>
        <end position="549"/>
    </location>
</feature>
<feature type="region of interest" description="Disordered" evidence="6">
    <location>
        <begin position="100"/>
        <end position="186"/>
    </location>
</feature>
<dbReference type="InterPro" id="IPR006207">
    <property type="entry name" value="Cys_knot_C"/>
</dbReference>
<dbReference type="PANTHER" id="PTHR47246:SF1">
    <property type="entry name" value="MUCIN-19"/>
    <property type="match status" value="1"/>
</dbReference>
<keyword evidence="3" id="KW-0677">Repeat</keyword>
<evidence type="ECO:0000256" key="5">
    <source>
        <dbReference type="PROSITE-ProRule" id="PRU00039"/>
    </source>
</evidence>
<feature type="compositionally biased region" description="Polar residues" evidence="6">
    <location>
        <begin position="304"/>
        <end position="314"/>
    </location>
</feature>
<feature type="compositionally biased region" description="Basic and acidic residues" evidence="6">
    <location>
        <begin position="100"/>
        <end position="109"/>
    </location>
</feature>
<evidence type="ECO:0000313" key="8">
    <source>
        <dbReference type="EMBL" id="KAH0616513.1"/>
    </source>
</evidence>
<feature type="domain" description="CTCK" evidence="7">
    <location>
        <begin position="472"/>
        <end position="555"/>
    </location>
</feature>
<evidence type="ECO:0000256" key="4">
    <source>
        <dbReference type="ARBA" id="ARBA00023157"/>
    </source>
</evidence>
<accession>A0ABQ7SGN1</accession>
<dbReference type="PANTHER" id="PTHR47246">
    <property type="entry name" value="MUCIN-19"/>
    <property type="match status" value="1"/>
</dbReference>
<feature type="compositionally biased region" description="Polar residues" evidence="6">
    <location>
        <begin position="123"/>
        <end position="141"/>
    </location>
</feature>
<evidence type="ECO:0000256" key="3">
    <source>
        <dbReference type="ARBA" id="ARBA00022737"/>
    </source>
</evidence>
<evidence type="ECO:0000256" key="1">
    <source>
        <dbReference type="ARBA" id="ARBA00004613"/>
    </source>
</evidence>
<evidence type="ECO:0000256" key="2">
    <source>
        <dbReference type="ARBA" id="ARBA00022525"/>
    </source>
</evidence>
<keyword evidence="2" id="KW-0964">Secreted</keyword>
<dbReference type="EMBL" id="JAIPUX010005290">
    <property type="protein sequence ID" value="KAH0616513.1"/>
    <property type="molecule type" value="Genomic_DNA"/>
</dbReference>
<feature type="region of interest" description="Disordered" evidence="6">
    <location>
        <begin position="276"/>
        <end position="314"/>
    </location>
</feature>
<comment type="caution">
    <text evidence="8">The sequence shown here is derived from an EMBL/GenBank/DDBJ whole genome shotgun (WGS) entry which is preliminary data.</text>
</comment>
<feature type="compositionally biased region" description="Polar residues" evidence="6">
    <location>
        <begin position="19"/>
        <end position="42"/>
    </location>
</feature>
<dbReference type="PROSITE" id="PS01225">
    <property type="entry name" value="CTCK_2"/>
    <property type="match status" value="1"/>
</dbReference>
<organism evidence="8 9">
    <name type="scientific">Phrynosoma platyrhinos</name>
    <name type="common">Desert horned lizard</name>
    <dbReference type="NCBI Taxonomy" id="52577"/>
    <lineage>
        <taxon>Eukaryota</taxon>
        <taxon>Metazoa</taxon>
        <taxon>Chordata</taxon>
        <taxon>Craniata</taxon>
        <taxon>Vertebrata</taxon>
        <taxon>Euteleostomi</taxon>
        <taxon>Lepidosauria</taxon>
        <taxon>Squamata</taxon>
        <taxon>Bifurcata</taxon>
        <taxon>Unidentata</taxon>
        <taxon>Episquamata</taxon>
        <taxon>Toxicofera</taxon>
        <taxon>Iguania</taxon>
        <taxon>Phrynosomatidae</taxon>
        <taxon>Phrynosomatinae</taxon>
        <taxon>Phrynosoma</taxon>
    </lineage>
</organism>
<feature type="compositionally biased region" description="Basic and acidic residues" evidence="6">
    <location>
        <begin position="142"/>
        <end position="170"/>
    </location>
</feature>
<dbReference type="PROSITE" id="PS01185">
    <property type="entry name" value="CTCK_1"/>
    <property type="match status" value="1"/>
</dbReference>
<comment type="caution">
    <text evidence="5">Lacks conserved residue(s) required for the propagation of feature annotation.</text>
</comment>
<evidence type="ECO:0000256" key="6">
    <source>
        <dbReference type="SAM" id="MobiDB-lite"/>
    </source>
</evidence>
<dbReference type="InterPro" id="IPR006208">
    <property type="entry name" value="Glyco_hormone_CN"/>
</dbReference>
<keyword evidence="4 5" id="KW-1015">Disulfide bond</keyword>
<feature type="region of interest" description="Disordered" evidence="6">
    <location>
        <begin position="1"/>
        <end position="48"/>
    </location>
</feature>
<feature type="disulfide bond" evidence="5">
    <location>
        <begin position="499"/>
        <end position="551"/>
    </location>
</feature>
<proteinExistence type="predicted"/>
<dbReference type="SMART" id="SM00041">
    <property type="entry name" value="CT"/>
    <property type="match status" value="1"/>
</dbReference>
<comment type="subcellular location">
    <subcellularLocation>
        <location evidence="1">Secreted</location>
    </subcellularLocation>
</comment>